<name>A0A0J9V3M7_FUSO4</name>
<gene>
    <name evidence="1" type="ORF">FOXG_19575</name>
</gene>
<proteinExistence type="predicted"/>
<dbReference type="RefSeq" id="XP_018244159.1">
    <property type="nucleotide sequence ID" value="XM_018399819.1"/>
</dbReference>
<dbReference type="Proteomes" id="UP000009097">
    <property type="component" value="Unassembled WGS sequence"/>
</dbReference>
<evidence type="ECO:0000313" key="1">
    <source>
        <dbReference type="EMBL" id="KNB06114.1"/>
    </source>
</evidence>
<dbReference type="AlphaFoldDB" id="A0A0J9V3M7"/>
<dbReference type="KEGG" id="fox:FOXG_19575"/>
<protein>
    <submittedName>
        <fullName evidence="1">Uncharacterized protein</fullName>
    </submittedName>
</protein>
<reference evidence="1" key="2">
    <citation type="journal article" date="2010" name="Nature">
        <title>Comparative genomics reveals mobile pathogenicity chromosomes in Fusarium.</title>
        <authorList>
            <person name="Ma L.J."/>
            <person name="van der Does H.C."/>
            <person name="Borkovich K.A."/>
            <person name="Coleman J.J."/>
            <person name="Daboussi M.J."/>
            <person name="Di Pietro A."/>
            <person name="Dufresne M."/>
            <person name="Freitag M."/>
            <person name="Grabherr M."/>
            <person name="Henrissat B."/>
            <person name="Houterman P.M."/>
            <person name="Kang S."/>
            <person name="Shim W.B."/>
            <person name="Woloshuk C."/>
            <person name="Xie X."/>
            <person name="Xu J.R."/>
            <person name="Antoniw J."/>
            <person name="Baker S.E."/>
            <person name="Bluhm B.H."/>
            <person name="Breakspear A."/>
            <person name="Brown D.W."/>
            <person name="Butchko R.A."/>
            <person name="Chapman S."/>
            <person name="Coulson R."/>
            <person name="Coutinho P.M."/>
            <person name="Danchin E.G."/>
            <person name="Diener A."/>
            <person name="Gale L.R."/>
            <person name="Gardiner D.M."/>
            <person name="Goff S."/>
            <person name="Hammond-Kosack K.E."/>
            <person name="Hilburn K."/>
            <person name="Hua-Van A."/>
            <person name="Jonkers W."/>
            <person name="Kazan K."/>
            <person name="Kodira C.D."/>
            <person name="Koehrsen M."/>
            <person name="Kumar L."/>
            <person name="Lee Y.H."/>
            <person name="Li L."/>
            <person name="Manners J.M."/>
            <person name="Miranda-Saavedra D."/>
            <person name="Mukherjee M."/>
            <person name="Park G."/>
            <person name="Park J."/>
            <person name="Park S.Y."/>
            <person name="Proctor R.H."/>
            <person name="Regev A."/>
            <person name="Ruiz-Roldan M.C."/>
            <person name="Sain D."/>
            <person name="Sakthikumar S."/>
            <person name="Sykes S."/>
            <person name="Schwartz D.C."/>
            <person name="Turgeon B.G."/>
            <person name="Wapinski I."/>
            <person name="Yoder O."/>
            <person name="Young S."/>
            <person name="Zeng Q."/>
            <person name="Zhou S."/>
            <person name="Galagan J."/>
            <person name="Cuomo C.A."/>
            <person name="Kistler H.C."/>
            <person name="Rep M."/>
        </authorList>
    </citation>
    <scope>NUCLEOTIDE SEQUENCE [LARGE SCALE GENOMIC DNA]</scope>
    <source>
        <strain evidence="1">4287</strain>
    </source>
</reference>
<reference evidence="1" key="1">
    <citation type="submission" date="2007-04" db="EMBL/GenBank/DDBJ databases">
        <authorList>
            <consortium name="The Broad Institute Genome Sequencing Platform"/>
            <person name="Birren B."/>
            <person name="Lander E."/>
            <person name="Galagan J."/>
            <person name="Nusbaum C."/>
            <person name="Devon K."/>
            <person name="Ma L.-J."/>
            <person name="Jaffe D."/>
            <person name="Butler J."/>
            <person name="Alvarez P."/>
            <person name="Gnerre S."/>
            <person name="Grabherr M."/>
            <person name="Kleber M."/>
            <person name="Mauceli E."/>
            <person name="Brockman W."/>
            <person name="MacCallum I.A."/>
            <person name="Young S."/>
            <person name="LaButti K."/>
            <person name="DeCaprio D."/>
            <person name="Crawford M."/>
            <person name="Koehrsen M."/>
            <person name="Engels R."/>
            <person name="Montgomery P."/>
            <person name="Pearson M."/>
            <person name="Howarth C."/>
            <person name="Larson L."/>
            <person name="White J."/>
            <person name="O'Leary S."/>
            <person name="Kodira C."/>
            <person name="Zeng Q."/>
            <person name="Yandava C."/>
            <person name="Alvarado L."/>
            <person name="Kistler C."/>
            <person name="Shim W.-B."/>
            <person name="Kang S."/>
            <person name="Woloshuk C."/>
        </authorList>
    </citation>
    <scope>NUCLEOTIDE SEQUENCE</scope>
    <source>
        <strain evidence="1">4287</strain>
    </source>
</reference>
<organism evidence="1 2">
    <name type="scientific">Fusarium oxysporum f. sp. lycopersici (strain 4287 / CBS 123668 / FGSC 9935 / NRRL 34936)</name>
    <name type="common">Fusarium vascular wilt of tomato</name>
    <dbReference type="NCBI Taxonomy" id="426428"/>
    <lineage>
        <taxon>Eukaryota</taxon>
        <taxon>Fungi</taxon>
        <taxon>Dikarya</taxon>
        <taxon>Ascomycota</taxon>
        <taxon>Pezizomycotina</taxon>
        <taxon>Sordariomycetes</taxon>
        <taxon>Hypocreomycetidae</taxon>
        <taxon>Hypocreales</taxon>
        <taxon>Nectriaceae</taxon>
        <taxon>Fusarium</taxon>
        <taxon>Fusarium oxysporum species complex</taxon>
    </lineage>
</organism>
<dbReference type="OrthoDB" id="5071344at2759"/>
<dbReference type="EMBL" id="DS231703">
    <property type="protein sequence ID" value="KNB06114.1"/>
    <property type="molecule type" value="Genomic_DNA"/>
</dbReference>
<accession>A0A0J9V3M7</accession>
<dbReference type="VEuPathDB" id="FungiDB:FOXG_19575"/>
<evidence type="ECO:0000313" key="2">
    <source>
        <dbReference type="Proteomes" id="UP000009097"/>
    </source>
</evidence>
<sequence length="163" mass="18252">MPGVFAVACFCNQNMGRSTSGPRRECRLDGSFQPDPYLPICSFLLSLSESVLFRPQCLMVVLPRLSWMESTYKFVWAYWSNQSKLLGGKATTRHFEKDPGSSCDGICISQQFDFFEDNGAATTGQSRHGSSVLLNTLSAMDGQIRRQAVKEKTIFIVREDADM</sequence>
<dbReference type="GeneID" id="28960281"/>